<dbReference type="PROSITE" id="PS50158">
    <property type="entry name" value="ZF_CCHC"/>
    <property type="match status" value="1"/>
</dbReference>
<keyword evidence="1" id="KW-0863">Zinc-finger</keyword>
<proteinExistence type="predicted"/>
<dbReference type="EMBL" id="OX459120">
    <property type="protein sequence ID" value="CAI9099861.1"/>
    <property type="molecule type" value="Genomic_DNA"/>
</dbReference>
<feature type="region of interest" description="Disordered" evidence="2">
    <location>
        <begin position="344"/>
        <end position="363"/>
    </location>
</feature>
<dbReference type="InterPro" id="IPR001878">
    <property type="entry name" value="Znf_CCHC"/>
</dbReference>
<evidence type="ECO:0000313" key="5">
    <source>
        <dbReference type="Proteomes" id="UP001161247"/>
    </source>
</evidence>
<feature type="domain" description="CCHC-type" evidence="3">
    <location>
        <begin position="146"/>
        <end position="160"/>
    </location>
</feature>
<keyword evidence="1" id="KW-0862">Zinc</keyword>
<keyword evidence="5" id="KW-1185">Reference proteome</keyword>
<evidence type="ECO:0000256" key="2">
    <source>
        <dbReference type="SAM" id="MobiDB-lite"/>
    </source>
</evidence>
<name>A0AAV1CXE5_OLDCO</name>
<dbReference type="InterPro" id="IPR040256">
    <property type="entry name" value="At4g02000-like"/>
</dbReference>
<dbReference type="Proteomes" id="UP001161247">
    <property type="component" value="Chromosome 3"/>
</dbReference>
<organism evidence="4 5">
    <name type="scientific">Oldenlandia corymbosa var. corymbosa</name>
    <dbReference type="NCBI Taxonomy" id="529605"/>
    <lineage>
        <taxon>Eukaryota</taxon>
        <taxon>Viridiplantae</taxon>
        <taxon>Streptophyta</taxon>
        <taxon>Embryophyta</taxon>
        <taxon>Tracheophyta</taxon>
        <taxon>Spermatophyta</taxon>
        <taxon>Magnoliopsida</taxon>
        <taxon>eudicotyledons</taxon>
        <taxon>Gunneridae</taxon>
        <taxon>Pentapetalae</taxon>
        <taxon>asterids</taxon>
        <taxon>lamiids</taxon>
        <taxon>Gentianales</taxon>
        <taxon>Rubiaceae</taxon>
        <taxon>Rubioideae</taxon>
        <taxon>Spermacoceae</taxon>
        <taxon>Hedyotis-Oldenlandia complex</taxon>
        <taxon>Oldenlandia</taxon>
    </lineage>
</organism>
<dbReference type="AlphaFoldDB" id="A0AAV1CXE5"/>
<sequence length="363" mass="40677">MDLGSLTTILEYEDDEFEKLVMAHRLSLVGKFSYGRPKMEEVHNKFKKIGLNGGYNLEDPPVVPIWVSLCDLPIEYMQPEVIFSMATTIGQPLKVDTPTLNMTRPSAARFCVEVDLMKELPKSVKIGKRGRKHEQIFTYELVPAYCPKCSKIGHKERDCRIGKPTPQKIVADKVTAPNEKKNGIKMAKQKVKLGSKKPHEKSEVEVEIINANPLIIKAVEAAKEKTVIPMDIPDSTPPKGVPEEEENWVSKQVATQPIEASQVEVSPKGNRFSVLANIDEVINGSDSSEENVERILLEESLLENNSAPEKRVTLALALIPQAKQLINKHSDECNVGSRSLIEDSEDEYVKSDDERWSEGDKFD</sequence>
<dbReference type="GO" id="GO:0008270">
    <property type="term" value="F:zinc ion binding"/>
    <property type="evidence" value="ECO:0007669"/>
    <property type="project" value="UniProtKB-KW"/>
</dbReference>
<accession>A0AAV1CXE5</accession>
<feature type="compositionally biased region" description="Basic and acidic residues" evidence="2">
    <location>
        <begin position="347"/>
        <end position="363"/>
    </location>
</feature>
<evidence type="ECO:0000259" key="3">
    <source>
        <dbReference type="PROSITE" id="PS50158"/>
    </source>
</evidence>
<dbReference type="PANTHER" id="PTHR31286:SF180">
    <property type="entry name" value="OS10G0362600 PROTEIN"/>
    <property type="match status" value="1"/>
</dbReference>
<keyword evidence="1" id="KW-0479">Metal-binding</keyword>
<evidence type="ECO:0000313" key="4">
    <source>
        <dbReference type="EMBL" id="CAI9099861.1"/>
    </source>
</evidence>
<dbReference type="PANTHER" id="PTHR31286">
    <property type="entry name" value="GLYCINE-RICH CELL WALL STRUCTURAL PROTEIN 1.8-LIKE"/>
    <property type="match status" value="1"/>
</dbReference>
<reference evidence="4" key="1">
    <citation type="submission" date="2023-03" db="EMBL/GenBank/DDBJ databases">
        <authorList>
            <person name="Julca I."/>
        </authorList>
    </citation>
    <scope>NUCLEOTIDE SEQUENCE</scope>
</reference>
<protein>
    <submittedName>
        <fullName evidence="4">OLC1v1036743C1</fullName>
    </submittedName>
</protein>
<evidence type="ECO:0000256" key="1">
    <source>
        <dbReference type="PROSITE-ProRule" id="PRU00047"/>
    </source>
</evidence>
<gene>
    <name evidence="4" type="ORF">OLC1_LOCUS9801</name>
</gene>
<dbReference type="GO" id="GO:0003676">
    <property type="term" value="F:nucleic acid binding"/>
    <property type="evidence" value="ECO:0007669"/>
    <property type="project" value="InterPro"/>
</dbReference>